<dbReference type="STRING" id="655015.B1812_18365"/>
<sequence>MTRYLAFILLSLLVLVGSGARSARAVETGSSAPLSAEKMSKEQFIALPPTAVIDFKGAQMTKAEFQARRAQAFGLAAKEAQNRKAEARARFEAARASFRKDEADRLKAANQKAQAEIDRLVAADNASHGANWSERKRQAAELLSEAATAPPERRSQLEKSAGELLAPANSP</sequence>
<accession>A0A1W6MYR5</accession>
<keyword evidence="3" id="KW-0732">Signal</keyword>
<evidence type="ECO:0008006" key="6">
    <source>
        <dbReference type="Google" id="ProtNLM"/>
    </source>
</evidence>
<dbReference type="EMBL" id="CP019948">
    <property type="protein sequence ID" value="ARN82731.1"/>
    <property type="molecule type" value="Genomic_DNA"/>
</dbReference>
<feature type="signal peptide" evidence="3">
    <location>
        <begin position="1"/>
        <end position="25"/>
    </location>
</feature>
<protein>
    <recommendedName>
        <fullName evidence="6">DUF4398 domain-containing protein</fullName>
    </recommendedName>
</protein>
<feature type="region of interest" description="Disordered" evidence="2">
    <location>
        <begin position="125"/>
        <end position="171"/>
    </location>
</feature>
<dbReference type="RefSeq" id="WP_085772868.1">
    <property type="nucleotide sequence ID" value="NZ_AP027149.1"/>
</dbReference>
<keyword evidence="5" id="KW-1185">Reference proteome</keyword>
<gene>
    <name evidence="4" type="ORF">B1812_18365</name>
</gene>
<organism evidence="4 5">
    <name type="scientific">Methylocystis bryophila</name>
    <dbReference type="NCBI Taxonomy" id="655015"/>
    <lineage>
        <taxon>Bacteria</taxon>
        <taxon>Pseudomonadati</taxon>
        <taxon>Pseudomonadota</taxon>
        <taxon>Alphaproteobacteria</taxon>
        <taxon>Hyphomicrobiales</taxon>
        <taxon>Methylocystaceae</taxon>
        <taxon>Methylocystis</taxon>
    </lineage>
</organism>
<evidence type="ECO:0000313" key="5">
    <source>
        <dbReference type="Proteomes" id="UP000193978"/>
    </source>
</evidence>
<evidence type="ECO:0000256" key="3">
    <source>
        <dbReference type="SAM" id="SignalP"/>
    </source>
</evidence>
<proteinExistence type="predicted"/>
<name>A0A1W6MYR5_9HYPH</name>
<feature type="compositionally biased region" description="Basic and acidic residues" evidence="2">
    <location>
        <begin position="151"/>
        <end position="161"/>
    </location>
</feature>
<feature type="chain" id="PRO_5013071750" description="DUF4398 domain-containing protein" evidence="3">
    <location>
        <begin position="26"/>
        <end position="171"/>
    </location>
</feature>
<evidence type="ECO:0000256" key="2">
    <source>
        <dbReference type="SAM" id="MobiDB-lite"/>
    </source>
</evidence>
<evidence type="ECO:0000256" key="1">
    <source>
        <dbReference type="SAM" id="Coils"/>
    </source>
</evidence>
<keyword evidence="1" id="KW-0175">Coiled coil</keyword>
<feature type="coiled-coil region" evidence="1">
    <location>
        <begin position="77"/>
        <end position="123"/>
    </location>
</feature>
<dbReference type="AlphaFoldDB" id="A0A1W6MYR5"/>
<dbReference type="Proteomes" id="UP000193978">
    <property type="component" value="Chromosome"/>
</dbReference>
<reference evidence="4 5" key="1">
    <citation type="submission" date="2017-02" db="EMBL/GenBank/DDBJ databases">
        <authorList>
            <person name="Peterson S.W."/>
        </authorList>
    </citation>
    <scope>NUCLEOTIDE SEQUENCE [LARGE SCALE GENOMIC DNA]</scope>
    <source>
        <strain evidence="4 5">S285</strain>
    </source>
</reference>
<evidence type="ECO:0000313" key="4">
    <source>
        <dbReference type="EMBL" id="ARN82731.1"/>
    </source>
</evidence>
<dbReference type="KEGG" id="mbry:B1812_18365"/>